<dbReference type="AlphaFoldDB" id="A0A4R1R139"/>
<dbReference type="GO" id="GO:0140359">
    <property type="term" value="F:ABC-type transporter activity"/>
    <property type="evidence" value="ECO:0007669"/>
    <property type="project" value="InterPro"/>
</dbReference>
<dbReference type="RefSeq" id="WP_031390610.1">
    <property type="nucleotide sequence ID" value="NZ_JPNB01000001.1"/>
</dbReference>
<evidence type="ECO:0000313" key="8">
    <source>
        <dbReference type="Proteomes" id="UP000295718"/>
    </source>
</evidence>
<feature type="transmembrane region" description="Helical" evidence="5">
    <location>
        <begin position="58"/>
        <end position="80"/>
    </location>
</feature>
<dbReference type="PANTHER" id="PTHR43229:SF2">
    <property type="entry name" value="NODULATION PROTEIN J"/>
    <property type="match status" value="1"/>
</dbReference>
<dbReference type="EMBL" id="SLUO01000005">
    <property type="protein sequence ID" value="TCL59033.1"/>
    <property type="molecule type" value="Genomic_DNA"/>
</dbReference>
<dbReference type="PIRSF" id="PIRSF006648">
    <property type="entry name" value="DrrB"/>
    <property type="match status" value="1"/>
</dbReference>
<evidence type="ECO:0000256" key="3">
    <source>
        <dbReference type="ARBA" id="ARBA00022989"/>
    </source>
</evidence>
<evidence type="ECO:0000256" key="4">
    <source>
        <dbReference type="ARBA" id="ARBA00023136"/>
    </source>
</evidence>
<evidence type="ECO:0000259" key="6">
    <source>
        <dbReference type="PROSITE" id="PS51012"/>
    </source>
</evidence>
<dbReference type="PROSITE" id="PS51012">
    <property type="entry name" value="ABC_TM2"/>
    <property type="match status" value="1"/>
</dbReference>
<dbReference type="InterPro" id="IPR013525">
    <property type="entry name" value="ABC2_TM"/>
</dbReference>
<feature type="transmembrane region" description="Helical" evidence="5">
    <location>
        <begin position="142"/>
        <end position="166"/>
    </location>
</feature>
<comment type="subcellular location">
    <subcellularLocation>
        <location evidence="1">Membrane</location>
        <topology evidence="1">Multi-pass membrane protein</topology>
    </subcellularLocation>
</comment>
<dbReference type="InterPro" id="IPR000412">
    <property type="entry name" value="ABC_2_transport"/>
</dbReference>
<feature type="transmembrane region" description="Helical" evidence="5">
    <location>
        <begin position="17"/>
        <end position="38"/>
    </location>
</feature>
<dbReference type="Proteomes" id="UP000295718">
    <property type="component" value="Unassembled WGS sequence"/>
</dbReference>
<organism evidence="7 8">
    <name type="scientific">Kineothrix alysoides</name>
    <dbReference type="NCBI Taxonomy" id="1469948"/>
    <lineage>
        <taxon>Bacteria</taxon>
        <taxon>Bacillati</taxon>
        <taxon>Bacillota</taxon>
        <taxon>Clostridia</taxon>
        <taxon>Lachnospirales</taxon>
        <taxon>Lachnospiraceae</taxon>
        <taxon>Kineothrix</taxon>
    </lineage>
</organism>
<keyword evidence="8" id="KW-1185">Reference proteome</keyword>
<comment type="caution">
    <text evidence="7">The sequence shown here is derived from an EMBL/GenBank/DDBJ whole genome shotgun (WGS) entry which is preliminary data.</text>
</comment>
<protein>
    <submittedName>
        <fullName evidence="7">Multidrug/hemolysin transport system permease protein</fullName>
    </submittedName>
</protein>
<accession>A0A4R1R139</accession>
<evidence type="ECO:0000256" key="1">
    <source>
        <dbReference type="ARBA" id="ARBA00004141"/>
    </source>
</evidence>
<feature type="transmembrane region" description="Helical" evidence="5">
    <location>
        <begin position="254"/>
        <end position="278"/>
    </location>
</feature>
<feature type="transmembrane region" description="Helical" evidence="5">
    <location>
        <begin position="178"/>
        <end position="196"/>
    </location>
</feature>
<proteinExistence type="predicted"/>
<dbReference type="PANTHER" id="PTHR43229">
    <property type="entry name" value="NODULATION PROTEIN J"/>
    <property type="match status" value="1"/>
</dbReference>
<dbReference type="InterPro" id="IPR047817">
    <property type="entry name" value="ABC2_TM_bact-type"/>
</dbReference>
<feature type="transmembrane region" description="Helical" evidence="5">
    <location>
        <begin position="101"/>
        <end position="130"/>
    </location>
</feature>
<dbReference type="OrthoDB" id="162334at2"/>
<keyword evidence="2 5" id="KW-0812">Transmembrane</keyword>
<keyword evidence="3 5" id="KW-1133">Transmembrane helix</keyword>
<dbReference type="Pfam" id="PF12698">
    <property type="entry name" value="ABC2_membrane_3"/>
    <property type="match status" value="1"/>
</dbReference>
<name>A0A4R1R139_9FIRM</name>
<evidence type="ECO:0000256" key="2">
    <source>
        <dbReference type="ARBA" id="ARBA00022692"/>
    </source>
</evidence>
<feature type="domain" description="ABC transmembrane type-2" evidence="6">
    <location>
        <begin position="17"/>
        <end position="282"/>
    </location>
</feature>
<dbReference type="STRING" id="1469948.GCA_000732725_01914"/>
<keyword evidence="4 5" id="KW-0472">Membrane</keyword>
<evidence type="ECO:0000256" key="5">
    <source>
        <dbReference type="SAM" id="Phobius"/>
    </source>
</evidence>
<evidence type="ECO:0000313" key="7">
    <source>
        <dbReference type="EMBL" id="TCL59033.1"/>
    </source>
</evidence>
<dbReference type="InterPro" id="IPR051784">
    <property type="entry name" value="Nod_factor_ABC_transporter"/>
</dbReference>
<reference evidence="7 8" key="1">
    <citation type="submission" date="2019-03" db="EMBL/GenBank/DDBJ databases">
        <title>Genomic Encyclopedia of Type Strains, Phase IV (KMG-IV): sequencing the most valuable type-strain genomes for metagenomic binning, comparative biology and taxonomic classification.</title>
        <authorList>
            <person name="Goeker M."/>
        </authorList>
    </citation>
    <scope>NUCLEOTIDE SEQUENCE [LARGE SCALE GENOMIC DNA]</scope>
    <source>
        <strain evidence="7 8">DSM 100556</strain>
    </source>
</reference>
<sequence>MIAFAIRNLKLYFRDKGAVFFSLLAILIEIGLYVLFLGDVWTKDVSMFDGAREMMDNWVMAGVLATTGVTTSLVVLGNIVRDKEYKKIKDFVAAPVKNSKILMGYWIAAYVIGMLMSLITLAIAQAYIVWDGGSLIKPKACLTLILLLFVTNLMSTALMLLFVACFKTNSAFSAANTILGTLIGFLTGIYLPIGMYPEGVQWLIRLFPVSHAASLFRRIMMGDVMETSFDGVPADIVLDIKEQFGVVYKFGEEIMTFTGSMSFIIVTAVVCYLLAFFLTRKKQK</sequence>
<dbReference type="GO" id="GO:0043190">
    <property type="term" value="C:ATP-binding cassette (ABC) transporter complex"/>
    <property type="evidence" value="ECO:0007669"/>
    <property type="project" value="InterPro"/>
</dbReference>
<gene>
    <name evidence="7" type="ORF">EDD76_105209</name>
</gene>